<comment type="similarity">
    <text evidence="2 10">Belongs to the phosphoenolpyruvate carboxykinase (ATP) family.</text>
</comment>
<dbReference type="AlphaFoldDB" id="A0A094Z0M4"/>
<dbReference type="Proteomes" id="UP000033731">
    <property type="component" value="Unassembled WGS sequence"/>
</dbReference>
<dbReference type="InterPro" id="IPR008210">
    <property type="entry name" value="PEP_carboxykinase_N"/>
</dbReference>
<comment type="caution">
    <text evidence="11">The sequence shown here is derived from an EMBL/GenBank/DDBJ whole genome shotgun (WGS) entry which is preliminary data.</text>
</comment>
<dbReference type="NCBIfam" id="TIGR00224">
    <property type="entry name" value="pckA"/>
    <property type="match status" value="1"/>
</dbReference>
<keyword evidence="10" id="KW-0963">Cytoplasm</keyword>
<feature type="binding site" evidence="10">
    <location>
        <position position="310"/>
    </location>
    <ligand>
        <name>substrate</name>
    </ligand>
</feature>
<keyword evidence="4 10" id="KW-0312">Gluconeogenesis</keyword>
<dbReference type="NCBIfam" id="NF006820">
    <property type="entry name" value="PRK09344.1-2"/>
    <property type="match status" value="1"/>
</dbReference>
<dbReference type="NCBIfam" id="NF006821">
    <property type="entry name" value="PRK09344.1-3"/>
    <property type="match status" value="1"/>
</dbReference>
<proteinExistence type="inferred from homology"/>
<dbReference type="RefSeq" id="WP_034442952.1">
    <property type="nucleotide sequence ID" value="NZ_JMTK01000002.1"/>
</dbReference>
<reference evidence="11 12" key="1">
    <citation type="journal article" date="2015" name="Phytopathology">
        <title>Genomes of Candidatus Liberibacter solanacearum haplotype A from New Zealand and the USA suggest significant genome plasticity in the species.</title>
        <authorList>
            <person name="Thompson S.M."/>
            <person name="Johnson C.P."/>
            <person name="Lu A.Y."/>
            <person name="Frampton R.A."/>
            <person name="Sullivan K.L."/>
            <person name="Fiers M.W."/>
            <person name="Crowhurst R.N."/>
            <person name="Pitman A.R."/>
            <person name="Scott I."/>
            <person name="Gudmestad N.C."/>
            <person name="Smith G.R."/>
        </authorList>
    </citation>
    <scope>NUCLEOTIDE SEQUENCE [LARGE SCALE GENOMIC DNA]</scope>
    <source>
        <strain evidence="11 12">LsoNZ1</strain>
    </source>
</reference>
<keyword evidence="11" id="KW-0670">Pyruvate</keyword>
<comment type="function">
    <text evidence="10">Involved in the gluconeogenesis. Catalyzes the conversion of oxaloacetate (OAA) to phosphoenolpyruvate (PEP) through direct phosphoryl transfer between the nucleoside triphosphate and OAA.</text>
</comment>
<feature type="binding site" evidence="10">
    <location>
        <position position="189"/>
    </location>
    <ligand>
        <name>ATP</name>
        <dbReference type="ChEBI" id="CHEBI:30616"/>
    </ligand>
</feature>
<dbReference type="Gene3D" id="3.90.228.20">
    <property type="match status" value="1"/>
</dbReference>
<evidence type="ECO:0000256" key="9">
    <source>
        <dbReference type="ARBA" id="ARBA00047371"/>
    </source>
</evidence>
<dbReference type="GO" id="GO:0004612">
    <property type="term" value="F:phosphoenolpyruvate carboxykinase (ATP) activity"/>
    <property type="evidence" value="ECO:0007669"/>
    <property type="project" value="UniProtKB-UniRule"/>
</dbReference>
<dbReference type="HAMAP" id="MF_00453">
    <property type="entry name" value="PEPCK_ATP"/>
    <property type="match status" value="1"/>
</dbReference>
<keyword evidence="11" id="KW-0418">Kinase</keyword>
<dbReference type="SUPFAM" id="SSF53795">
    <property type="entry name" value="PEP carboxykinase-like"/>
    <property type="match status" value="1"/>
</dbReference>
<evidence type="ECO:0000256" key="1">
    <source>
        <dbReference type="ARBA" id="ARBA00004742"/>
    </source>
</evidence>
<dbReference type="GO" id="GO:0016301">
    <property type="term" value="F:kinase activity"/>
    <property type="evidence" value="ECO:0007669"/>
    <property type="project" value="UniProtKB-KW"/>
</dbReference>
<dbReference type="GO" id="GO:0046872">
    <property type="term" value="F:metal ion binding"/>
    <property type="evidence" value="ECO:0007669"/>
    <property type="project" value="UniProtKB-KW"/>
</dbReference>
<protein>
    <recommendedName>
        <fullName evidence="3 10">Phosphoenolpyruvate carboxykinase (ATP)</fullName>
        <shortName evidence="10">PCK</shortName>
        <shortName evidence="10">PEP carboxykinase</shortName>
        <shortName evidence="10">PEPCK</shortName>
        <ecNumber evidence="3 10">4.1.1.49</ecNumber>
    </recommendedName>
</protein>
<keyword evidence="10" id="KW-0479">Metal-binding</keyword>
<feature type="binding site" evidence="10">
    <location>
        <position position="435"/>
    </location>
    <ligand>
        <name>ATP</name>
        <dbReference type="ChEBI" id="CHEBI:30616"/>
    </ligand>
</feature>
<dbReference type="InterPro" id="IPR001272">
    <property type="entry name" value="PEP_carboxykinase_ATP"/>
</dbReference>
<comment type="catalytic activity">
    <reaction evidence="9 10">
        <text>oxaloacetate + ATP = phosphoenolpyruvate + ADP + CO2</text>
        <dbReference type="Rhea" id="RHEA:18617"/>
        <dbReference type="ChEBI" id="CHEBI:16452"/>
        <dbReference type="ChEBI" id="CHEBI:16526"/>
        <dbReference type="ChEBI" id="CHEBI:30616"/>
        <dbReference type="ChEBI" id="CHEBI:58702"/>
        <dbReference type="ChEBI" id="CHEBI:456216"/>
        <dbReference type="EC" id="4.1.1.49"/>
    </reaction>
</comment>
<evidence type="ECO:0000256" key="4">
    <source>
        <dbReference type="ARBA" id="ARBA00022432"/>
    </source>
</evidence>
<keyword evidence="8 10" id="KW-0456">Lyase</keyword>
<keyword evidence="6 10" id="KW-0210">Decarboxylase</keyword>
<evidence type="ECO:0000256" key="2">
    <source>
        <dbReference type="ARBA" id="ARBA00006052"/>
    </source>
</evidence>
<feature type="binding site" evidence="10">
    <location>
        <position position="273"/>
    </location>
    <ligand>
        <name>ATP</name>
        <dbReference type="ChEBI" id="CHEBI:30616"/>
    </ligand>
</feature>
<dbReference type="Gene3D" id="3.40.449.10">
    <property type="entry name" value="Phosphoenolpyruvate Carboxykinase, domain 1"/>
    <property type="match status" value="1"/>
</dbReference>
<keyword evidence="11" id="KW-0808">Transferase</keyword>
<evidence type="ECO:0000256" key="3">
    <source>
        <dbReference type="ARBA" id="ARBA00012363"/>
    </source>
</evidence>
<evidence type="ECO:0000256" key="5">
    <source>
        <dbReference type="ARBA" id="ARBA00022741"/>
    </source>
</evidence>
<dbReference type="PATRIC" id="fig|556287.8.peg.910"/>
<feature type="binding site" evidence="10">
    <location>
        <position position="189"/>
    </location>
    <ligand>
        <name>Mn(2+)</name>
        <dbReference type="ChEBI" id="CHEBI:29035"/>
    </ligand>
</feature>
<comment type="cofactor">
    <cofactor evidence="10">
        <name>Mn(2+)</name>
        <dbReference type="ChEBI" id="CHEBI:29035"/>
    </cofactor>
    <text evidence="10">Binds 1 Mn(2+) ion per subunit.</text>
</comment>
<accession>A0A094Z0M4</accession>
<dbReference type="EMBL" id="JMTK01000002">
    <property type="protein sequence ID" value="KJZ82171.1"/>
    <property type="molecule type" value="Genomic_DNA"/>
</dbReference>
<keyword evidence="10" id="KW-0464">Manganese</keyword>
<evidence type="ECO:0000313" key="11">
    <source>
        <dbReference type="EMBL" id="KJZ82171.1"/>
    </source>
</evidence>
<dbReference type="InterPro" id="IPR013035">
    <property type="entry name" value="PEP_carboxykinase_C"/>
</dbReference>
<evidence type="ECO:0000256" key="7">
    <source>
        <dbReference type="ARBA" id="ARBA00022840"/>
    </source>
</evidence>
<dbReference type="EC" id="4.1.1.49" evidence="3 10"/>
<feature type="binding site" evidence="10">
    <location>
        <position position="49"/>
    </location>
    <ligand>
        <name>substrate</name>
    </ligand>
</feature>
<feature type="binding site" evidence="10">
    <location>
        <position position="183"/>
    </location>
    <ligand>
        <name>substrate</name>
    </ligand>
</feature>
<organism evidence="11 12">
    <name type="scientific">Candidatus Liberibacter solanacearum</name>
    <dbReference type="NCBI Taxonomy" id="556287"/>
    <lineage>
        <taxon>Bacteria</taxon>
        <taxon>Pseudomonadati</taxon>
        <taxon>Pseudomonadota</taxon>
        <taxon>Alphaproteobacteria</taxon>
        <taxon>Hyphomicrobiales</taxon>
        <taxon>Rhizobiaceae</taxon>
        <taxon>Liberibacter</taxon>
    </lineage>
</organism>
<dbReference type="UniPathway" id="UPA00138"/>
<name>A0A094Z0M4_9HYPH</name>
<comment type="caution">
    <text evidence="10">Lacks conserved residue(s) required for the propagation of feature annotation.</text>
</comment>
<dbReference type="PIRSF" id="PIRSF006294">
    <property type="entry name" value="PEP_crbxkin"/>
    <property type="match status" value="1"/>
</dbReference>
<dbReference type="SUPFAM" id="SSF68923">
    <property type="entry name" value="PEP carboxykinase N-terminal domain"/>
    <property type="match status" value="1"/>
</dbReference>
<evidence type="ECO:0000313" key="12">
    <source>
        <dbReference type="Proteomes" id="UP000033731"/>
    </source>
</evidence>
<feature type="binding site" evidence="10">
    <location>
        <begin position="224"/>
        <end position="232"/>
    </location>
    <ligand>
        <name>ATP</name>
        <dbReference type="ChEBI" id="CHEBI:30616"/>
    </ligand>
</feature>
<dbReference type="InterPro" id="IPR015994">
    <property type="entry name" value="PEPCK_ATP_CS"/>
</dbReference>
<dbReference type="GO" id="GO:0005524">
    <property type="term" value="F:ATP binding"/>
    <property type="evidence" value="ECO:0007669"/>
    <property type="project" value="UniProtKB-UniRule"/>
</dbReference>
<dbReference type="PROSITE" id="PS00532">
    <property type="entry name" value="PEPCK_ATP"/>
    <property type="match status" value="1"/>
</dbReference>
<dbReference type="PANTHER" id="PTHR30031">
    <property type="entry name" value="PHOSPHOENOLPYRUVATE CARBOXYKINASE ATP"/>
    <property type="match status" value="1"/>
</dbReference>
<evidence type="ECO:0000256" key="8">
    <source>
        <dbReference type="ARBA" id="ARBA00023239"/>
    </source>
</evidence>
<feature type="binding site" evidence="10">
    <location>
        <position position="245"/>
    </location>
    <ligand>
        <name>Mn(2+)</name>
        <dbReference type="ChEBI" id="CHEBI:29035"/>
    </ligand>
</feature>
<feature type="binding site" evidence="10">
    <location>
        <position position="208"/>
    </location>
    <ligand>
        <name>ATP</name>
        <dbReference type="ChEBI" id="CHEBI:30616"/>
    </ligand>
</feature>
<evidence type="ECO:0000256" key="6">
    <source>
        <dbReference type="ARBA" id="ARBA00022793"/>
    </source>
</evidence>
<feature type="binding site" evidence="10">
    <location>
        <position position="208"/>
    </location>
    <ligand>
        <name>Mn(2+)</name>
        <dbReference type="ChEBI" id="CHEBI:29035"/>
    </ligand>
</feature>
<dbReference type="Pfam" id="PF01293">
    <property type="entry name" value="PEPCK_ATP"/>
    <property type="match status" value="1"/>
</dbReference>
<dbReference type="Gene3D" id="2.170.8.10">
    <property type="entry name" value="Phosphoenolpyruvate Carboxykinase, domain 2"/>
    <property type="match status" value="1"/>
</dbReference>
<dbReference type="GO" id="GO:0006094">
    <property type="term" value="P:gluconeogenesis"/>
    <property type="evidence" value="ECO:0007669"/>
    <property type="project" value="UniProtKB-UniRule"/>
</dbReference>
<keyword evidence="12" id="KW-1185">Reference proteome</keyword>
<keyword evidence="5 10" id="KW-0547">Nucleotide-binding</keyword>
<evidence type="ECO:0000256" key="10">
    <source>
        <dbReference type="HAMAP-Rule" id="MF_00453"/>
    </source>
</evidence>
<comment type="subcellular location">
    <subcellularLocation>
        <location evidence="10">Cytoplasm</location>
    </subcellularLocation>
</comment>
<feature type="binding site" evidence="10">
    <location>
        <position position="189"/>
    </location>
    <ligand>
        <name>substrate</name>
    </ligand>
</feature>
<sequence>MEKFNLEGSSCVYYNFSTSRLYEESIRREKTILTCHGALRALTGQHTGRSSLDKFIVRDDSTEEGVCWESNKGISPANFSVLKADMLDYIKGKELFEQDLVACPHTKNALSVRIVTQYAWHSLFARNLLKHREELSSISNKINLQVIVLPDFSADPIRHACRSETIIAIDLSAGLILIGGTSYAGEIKKSIFTYLNYTFPERGIMPMHCSINTGKEGDVALFFGLSGTGKTTLSASSDRVLIGDDEHGWNEEGVFNFEGGCYAKSINLSKEMEPEIFSASCRFGTVLENVTVNEHGVPDFKDASCTENTRAAYPLHFVPNHAQKSIGGHPKNAIMLAADAFGVLPPIAYLNPEQAVYYFLSGYTAKVAGTEKGVLKPEATFSACFGAPFMPRDPMQYGKILKDYIIKYQVDCWLVNTGWTAGPYGEGYRMPIDVTRSLLDAIFDHSIKNVAYRVDENFGFSVPIEVKGVDRKILNPRDSWDNGEAYDHKMKELLSMFKHNFAKFDEGSIGY</sequence>
<gene>
    <name evidence="10" type="primary">pckA</name>
    <name evidence="11" type="ORF">DJ66_0906</name>
</gene>
<dbReference type="PANTHER" id="PTHR30031:SF0">
    <property type="entry name" value="PHOSPHOENOLPYRUVATE CARBOXYKINASE (ATP)"/>
    <property type="match status" value="1"/>
</dbReference>
<feature type="binding site" evidence="10">
    <location>
        <position position="310"/>
    </location>
    <ligand>
        <name>ATP</name>
        <dbReference type="ChEBI" id="CHEBI:30616"/>
    </ligand>
</feature>
<keyword evidence="7 10" id="KW-0067">ATP-binding</keyword>
<comment type="pathway">
    <text evidence="1 10">Carbohydrate biosynthesis; gluconeogenesis.</text>
</comment>
<dbReference type="GO" id="GO:0005829">
    <property type="term" value="C:cytosol"/>
    <property type="evidence" value="ECO:0007669"/>
    <property type="project" value="TreeGrafter"/>
</dbReference>